<dbReference type="InterPro" id="IPR009061">
    <property type="entry name" value="DNA-bd_dom_put_sf"/>
</dbReference>
<evidence type="ECO:0000313" key="1">
    <source>
        <dbReference type="EMBL" id="MEZ0163292.1"/>
    </source>
</evidence>
<name>A0ABV4GVH2_9ACTN</name>
<accession>A0ABV4GVH2</accession>
<organism evidence="1 2">
    <name type="scientific">Kineococcus halophytocola</name>
    <dbReference type="NCBI Taxonomy" id="3234027"/>
    <lineage>
        <taxon>Bacteria</taxon>
        <taxon>Bacillati</taxon>
        <taxon>Actinomycetota</taxon>
        <taxon>Actinomycetes</taxon>
        <taxon>Kineosporiales</taxon>
        <taxon>Kineosporiaceae</taxon>
        <taxon>Kineococcus</taxon>
    </lineage>
</organism>
<dbReference type="Proteomes" id="UP001565927">
    <property type="component" value="Unassembled WGS sequence"/>
</dbReference>
<gene>
    <name evidence="1" type="ORF">AB2L27_00785</name>
</gene>
<dbReference type="RefSeq" id="WP_370439542.1">
    <property type="nucleotide sequence ID" value="NZ_JBGFTU010000001.1"/>
</dbReference>
<sequence>MDRVRFIQDLHAAGLGSKAVLRILPGTDHGVLTDGEQDQLLTERERVQAQLVELTVTRDTLDDVVRAGQAYRADPSAPARRAARPPARAGWWRCRRTATPGTC</sequence>
<proteinExistence type="predicted"/>
<dbReference type="EMBL" id="JBGFTU010000001">
    <property type="protein sequence ID" value="MEZ0163292.1"/>
    <property type="molecule type" value="Genomic_DNA"/>
</dbReference>
<dbReference type="SUPFAM" id="SSF46955">
    <property type="entry name" value="Putative DNA-binding domain"/>
    <property type="match status" value="1"/>
</dbReference>
<evidence type="ECO:0000313" key="2">
    <source>
        <dbReference type="Proteomes" id="UP001565927"/>
    </source>
</evidence>
<reference evidence="1 2" key="1">
    <citation type="submission" date="2024-07" db="EMBL/GenBank/DDBJ databases">
        <authorList>
            <person name="Thanompreechachai J."/>
            <person name="Duangmal K."/>
        </authorList>
    </citation>
    <scope>NUCLEOTIDE SEQUENCE [LARGE SCALE GENOMIC DNA]</scope>
    <source>
        <strain evidence="1 2">LSe6-4</strain>
    </source>
</reference>
<comment type="caution">
    <text evidence="1">The sequence shown here is derived from an EMBL/GenBank/DDBJ whole genome shotgun (WGS) entry which is preliminary data.</text>
</comment>
<protein>
    <submittedName>
        <fullName evidence="1">Uncharacterized protein</fullName>
    </submittedName>
</protein>
<keyword evidence="2" id="KW-1185">Reference proteome</keyword>